<dbReference type="AlphaFoldDB" id="A0A1E4RPF2"/>
<feature type="compositionally biased region" description="Pro residues" evidence="14">
    <location>
        <begin position="361"/>
        <end position="378"/>
    </location>
</feature>
<feature type="region of interest" description="Disordered" evidence="14">
    <location>
        <begin position="192"/>
        <end position="227"/>
    </location>
</feature>
<evidence type="ECO:0000256" key="1">
    <source>
        <dbReference type="ARBA" id="ARBA00004123"/>
    </source>
</evidence>
<dbReference type="SUPFAM" id="SSF54791">
    <property type="entry name" value="Eukaryotic type KH-domain (KH-domain type I)"/>
    <property type="match status" value="1"/>
</dbReference>
<keyword evidence="17" id="KW-1185">Reference proteome</keyword>
<keyword evidence="13" id="KW-0747">Spliceosome</keyword>
<dbReference type="GO" id="GO:0048024">
    <property type="term" value="P:regulation of mRNA splicing, via spliceosome"/>
    <property type="evidence" value="ECO:0007669"/>
    <property type="project" value="TreeGrafter"/>
</dbReference>
<dbReference type="PANTHER" id="PTHR11208">
    <property type="entry name" value="RNA-BINDING PROTEIN RELATED"/>
    <property type="match status" value="1"/>
</dbReference>
<proteinExistence type="inferred from homology"/>
<feature type="compositionally biased region" description="Pro residues" evidence="14">
    <location>
        <begin position="404"/>
        <end position="455"/>
    </location>
</feature>
<dbReference type="PROSITE" id="PS50158">
    <property type="entry name" value="ZF_CCHC"/>
    <property type="match status" value="1"/>
</dbReference>
<keyword evidence="10 13" id="KW-0539">Nucleus</keyword>
<evidence type="ECO:0000256" key="2">
    <source>
        <dbReference type="ARBA" id="ARBA00010382"/>
    </source>
</evidence>
<evidence type="ECO:0000256" key="7">
    <source>
        <dbReference type="ARBA" id="ARBA00022833"/>
    </source>
</evidence>
<evidence type="ECO:0000256" key="14">
    <source>
        <dbReference type="SAM" id="MobiDB-lite"/>
    </source>
</evidence>
<dbReference type="SMART" id="SM00322">
    <property type="entry name" value="KH"/>
    <property type="match status" value="1"/>
</dbReference>
<feature type="compositionally biased region" description="Pro residues" evidence="14">
    <location>
        <begin position="462"/>
        <end position="473"/>
    </location>
</feature>
<dbReference type="PANTHER" id="PTHR11208:SF45">
    <property type="entry name" value="SPLICING FACTOR 1"/>
    <property type="match status" value="1"/>
</dbReference>
<dbReference type="Pfam" id="PF16275">
    <property type="entry name" value="SF1-HH"/>
    <property type="match status" value="1"/>
</dbReference>
<name>A0A1E4RPF2_9ASCO</name>
<keyword evidence="8 12" id="KW-0694">RNA-binding</keyword>
<dbReference type="GO" id="GO:0003729">
    <property type="term" value="F:mRNA binding"/>
    <property type="evidence" value="ECO:0007669"/>
    <property type="project" value="TreeGrafter"/>
</dbReference>
<evidence type="ECO:0000313" key="16">
    <source>
        <dbReference type="EMBL" id="ODV69137.1"/>
    </source>
</evidence>
<sequence length="473" mass="51497">MNYTGGMPDRGRPIARNAVAPTRTKWAGASSRYKQIGNNKLDTIITGHLTQEQAEAYQQYFRIEEISHLLRSANQQKRDVISLLPSGNLGENPNFQRDPSPPPKYNSDGSRSNTREARTKTILEKERHYLVELTAGSIKNYVPPNDYRKPNKTYEKIYIPVKDYPEINFVGLLLGPRGNTLRQLQEESGARLAIRGKGSVKDGKSTSNNDDDDSNNPLSSTSFSNPNLNSNADDLHVVITSDTQSKIAKAIKLTNEVIEKAISSPIGQNDLKRGQLRELAVLNGTLRETKPYVQDSFKEKRKPAFDISTIVCSNCKKIGHFARDCKLPPAIDESGATTGQIEKREIESEESTQSKKRKPNVPLPPWQRATPPPPPPAPSINVGHPLKFPPPPPTSSLASSKVMAPPPPPSSNVRPPPPPLTNPSVPPPPPPSTSNGPPPPPPPSTSSVPPPPPPSLKSTKPQVPPPPPPPASS</sequence>
<dbReference type="EMBL" id="KV454539">
    <property type="protein sequence ID" value="ODV69137.1"/>
    <property type="molecule type" value="Genomic_DNA"/>
</dbReference>
<dbReference type="InterPro" id="IPR055256">
    <property type="entry name" value="KH_1_KHDC4/BBP-like"/>
</dbReference>
<dbReference type="GO" id="GO:0008270">
    <property type="term" value="F:zinc ion binding"/>
    <property type="evidence" value="ECO:0007669"/>
    <property type="project" value="UniProtKB-UniRule"/>
</dbReference>
<feature type="region of interest" description="Disordered" evidence="14">
    <location>
        <begin position="327"/>
        <end position="473"/>
    </location>
</feature>
<evidence type="ECO:0000256" key="13">
    <source>
        <dbReference type="RuleBase" id="RU367126"/>
    </source>
</evidence>
<evidence type="ECO:0000259" key="15">
    <source>
        <dbReference type="PROSITE" id="PS50158"/>
    </source>
</evidence>
<dbReference type="GO" id="GO:0045131">
    <property type="term" value="F:pre-mRNA branch point binding"/>
    <property type="evidence" value="ECO:0007669"/>
    <property type="project" value="UniProtKB-UniRule"/>
</dbReference>
<evidence type="ECO:0000256" key="12">
    <source>
        <dbReference type="PROSITE-ProRule" id="PRU00117"/>
    </source>
</evidence>
<keyword evidence="6 11" id="KW-0863">Zinc-finger</keyword>
<evidence type="ECO:0000256" key="6">
    <source>
        <dbReference type="ARBA" id="ARBA00022771"/>
    </source>
</evidence>
<dbReference type="InterPro" id="IPR001878">
    <property type="entry name" value="Znf_CCHC"/>
</dbReference>
<organism evidence="16 17">
    <name type="scientific">Hyphopichia burtonii NRRL Y-1933</name>
    <dbReference type="NCBI Taxonomy" id="984485"/>
    <lineage>
        <taxon>Eukaryota</taxon>
        <taxon>Fungi</taxon>
        <taxon>Dikarya</taxon>
        <taxon>Ascomycota</taxon>
        <taxon>Saccharomycotina</taxon>
        <taxon>Pichiomycetes</taxon>
        <taxon>Debaryomycetaceae</taxon>
        <taxon>Hyphopichia</taxon>
    </lineage>
</organism>
<dbReference type="InterPro" id="IPR004087">
    <property type="entry name" value="KH_dom"/>
</dbReference>
<protein>
    <recommendedName>
        <fullName evidence="3 13">Branchpoint-bridging protein</fullName>
    </recommendedName>
</protein>
<evidence type="ECO:0000256" key="3">
    <source>
        <dbReference type="ARBA" id="ARBA00017984"/>
    </source>
</evidence>
<keyword evidence="4 13" id="KW-0507">mRNA processing</keyword>
<evidence type="ECO:0000256" key="10">
    <source>
        <dbReference type="ARBA" id="ARBA00023242"/>
    </source>
</evidence>
<dbReference type="InterPro" id="IPR032570">
    <property type="entry name" value="SF1-HH"/>
</dbReference>
<evidence type="ECO:0000256" key="9">
    <source>
        <dbReference type="ARBA" id="ARBA00023187"/>
    </source>
</evidence>
<dbReference type="InterPro" id="IPR036612">
    <property type="entry name" value="KH_dom_type_1_sf"/>
</dbReference>
<dbReference type="Gene3D" id="4.10.60.10">
    <property type="entry name" value="Zinc finger, CCHC-type"/>
    <property type="match status" value="1"/>
</dbReference>
<dbReference type="GeneID" id="30995501"/>
<dbReference type="OrthoDB" id="6777263at2759"/>
<dbReference type="GO" id="GO:0005681">
    <property type="term" value="C:spliceosomal complex"/>
    <property type="evidence" value="ECO:0007669"/>
    <property type="project" value="UniProtKB-KW"/>
</dbReference>
<feature type="domain" description="CCHC-type" evidence="15">
    <location>
        <begin position="312"/>
        <end position="326"/>
    </location>
</feature>
<dbReference type="Gene3D" id="3.30.1370.10">
    <property type="entry name" value="K Homology domain, type 1"/>
    <property type="match status" value="1"/>
</dbReference>
<dbReference type="InterPro" id="IPR045071">
    <property type="entry name" value="BBP-like"/>
</dbReference>
<comment type="similarity">
    <text evidence="2 13">Belongs to the BBP/SF1 family.</text>
</comment>
<dbReference type="GO" id="GO:0000398">
    <property type="term" value="P:mRNA splicing, via spliceosome"/>
    <property type="evidence" value="ECO:0007669"/>
    <property type="project" value="UniProtKB-UniRule"/>
</dbReference>
<dbReference type="SUPFAM" id="SSF57756">
    <property type="entry name" value="Retrovirus zinc finger-like domains"/>
    <property type="match status" value="1"/>
</dbReference>
<dbReference type="Pfam" id="PF22675">
    <property type="entry name" value="KH-I_KHDC4-BBP"/>
    <property type="match status" value="1"/>
</dbReference>
<dbReference type="PRINTS" id="PR01217">
    <property type="entry name" value="PRICHEXTENSN"/>
</dbReference>
<gene>
    <name evidence="16" type="ORF">HYPBUDRAFT_152308</name>
</gene>
<keyword evidence="9 13" id="KW-0508">mRNA splicing</keyword>
<evidence type="ECO:0000256" key="11">
    <source>
        <dbReference type="PROSITE-ProRule" id="PRU00047"/>
    </source>
</evidence>
<dbReference type="CDD" id="cd02395">
    <property type="entry name" value="KH-I_BBP"/>
    <property type="match status" value="1"/>
</dbReference>
<feature type="region of interest" description="Disordered" evidence="14">
    <location>
        <begin position="84"/>
        <end position="117"/>
    </location>
</feature>
<dbReference type="STRING" id="984485.A0A1E4RPF2"/>
<dbReference type="Pfam" id="PF00098">
    <property type="entry name" value="zf-CCHC"/>
    <property type="match status" value="1"/>
</dbReference>
<evidence type="ECO:0000256" key="5">
    <source>
        <dbReference type="ARBA" id="ARBA00022723"/>
    </source>
</evidence>
<dbReference type="SMART" id="SM00343">
    <property type="entry name" value="ZnF_C2HC"/>
    <property type="match status" value="1"/>
</dbReference>
<reference evidence="17" key="1">
    <citation type="submission" date="2016-05" db="EMBL/GenBank/DDBJ databases">
        <title>Comparative genomics of biotechnologically important yeasts.</title>
        <authorList>
            <consortium name="DOE Joint Genome Institute"/>
            <person name="Riley R."/>
            <person name="Haridas S."/>
            <person name="Wolfe K.H."/>
            <person name="Lopes M.R."/>
            <person name="Hittinger C.T."/>
            <person name="Goker M."/>
            <person name="Salamov A."/>
            <person name="Wisecaver J."/>
            <person name="Long T.M."/>
            <person name="Aerts A.L."/>
            <person name="Barry K."/>
            <person name="Choi C."/>
            <person name="Clum A."/>
            <person name="Coughlan A.Y."/>
            <person name="Deshpande S."/>
            <person name="Douglass A.P."/>
            <person name="Hanson S.J."/>
            <person name="Klenk H.-P."/>
            <person name="Labutti K."/>
            <person name="Lapidus A."/>
            <person name="Lindquist E."/>
            <person name="Lipzen A."/>
            <person name="Meier-Kolthoff J.P."/>
            <person name="Ohm R.A."/>
            <person name="Otillar R.P."/>
            <person name="Pangilinan J."/>
            <person name="Peng Y."/>
            <person name="Rokas A."/>
            <person name="Rosa C.A."/>
            <person name="Scheuner C."/>
            <person name="Sibirny A.A."/>
            <person name="Slot J.C."/>
            <person name="Stielow J.B."/>
            <person name="Sun H."/>
            <person name="Kurtzman C.P."/>
            <person name="Blackwell M."/>
            <person name="Grigoriev I.V."/>
            <person name="Jeffries T.W."/>
        </authorList>
    </citation>
    <scope>NUCLEOTIDE SEQUENCE [LARGE SCALE GENOMIC DNA]</scope>
    <source>
        <strain evidence="17">NRRL Y-1933</strain>
    </source>
</reference>
<evidence type="ECO:0000256" key="8">
    <source>
        <dbReference type="ARBA" id="ARBA00022884"/>
    </source>
</evidence>
<accession>A0A1E4RPF2</accession>
<dbReference type="RefSeq" id="XP_020078204.1">
    <property type="nucleotide sequence ID" value="XM_020220951.1"/>
</dbReference>
<dbReference type="Gene3D" id="6.10.140.1790">
    <property type="match status" value="1"/>
</dbReference>
<keyword evidence="5 13" id="KW-0479">Metal-binding</keyword>
<evidence type="ECO:0000256" key="4">
    <source>
        <dbReference type="ARBA" id="ARBA00022664"/>
    </source>
</evidence>
<keyword evidence="7 13" id="KW-0862">Zinc</keyword>
<evidence type="ECO:0000313" key="17">
    <source>
        <dbReference type="Proteomes" id="UP000095085"/>
    </source>
</evidence>
<dbReference type="PROSITE" id="PS50084">
    <property type="entry name" value="KH_TYPE_1"/>
    <property type="match status" value="1"/>
</dbReference>
<dbReference type="Proteomes" id="UP000095085">
    <property type="component" value="Unassembled WGS sequence"/>
</dbReference>
<dbReference type="InterPro" id="IPR047086">
    <property type="entry name" value="SF1-HH_sf"/>
</dbReference>
<comment type="subcellular location">
    <subcellularLocation>
        <location evidence="1 13">Nucleus</location>
    </subcellularLocation>
</comment>
<comment type="function">
    <text evidence="13">Necessary for the splicing of pre-mRNA. Has a role in the recognition of the branch site (5'-UACUAAC-3'), the pyrimidine tract and the 3'-splice site at the 3'-end of introns.</text>
</comment>
<dbReference type="InterPro" id="IPR036875">
    <property type="entry name" value="Znf_CCHC_sf"/>
</dbReference>